<sequence>MDTTRRTLYVLVYPSRLFAAHWSFWVPYLDANGQESHTGDRIHVTGDRLNGFEYEYIRDYNVREDERKPNAHPIGLLPAAALSSEGANSVDSALGTVNGIDNNSPPFNLLDRACREVEAPGPSLNRVATGGVFRAAGPPPKKAEVRDCQWWVKQAVAHLAEANMLLPLDEAHGGGTPSELVERLPRH</sequence>
<dbReference type="Pfam" id="PF20174">
    <property type="entry name" value="DUF6540"/>
    <property type="match status" value="1"/>
</dbReference>
<accession>A0AA38RFR4</accession>
<evidence type="ECO:0000313" key="2">
    <source>
        <dbReference type="Proteomes" id="UP001174691"/>
    </source>
</evidence>
<reference evidence="1" key="1">
    <citation type="submission" date="2022-07" db="EMBL/GenBank/DDBJ databases">
        <title>Fungi with potential for degradation of polypropylene.</title>
        <authorList>
            <person name="Gostincar C."/>
        </authorList>
    </citation>
    <scope>NUCLEOTIDE SEQUENCE</scope>
    <source>
        <strain evidence="1">EXF-13287</strain>
    </source>
</reference>
<evidence type="ECO:0000313" key="1">
    <source>
        <dbReference type="EMBL" id="KAJ9129644.1"/>
    </source>
</evidence>
<dbReference type="InterPro" id="IPR046670">
    <property type="entry name" value="DUF6540"/>
</dbReference>
<keyword evidence="2" id="KW-1185">Reference proteome</keyword>
<protein>
    <submittedName>
        <fullName evidence="1">Uncharacterized protein</fullName>
    </submittedName>
</protein>
<dbReference type="Proteomes" id="UP001174691">
    <property type="component" value="Unassembled WGS sequence"/>
</dbReference>
<organism evidence="1 2">
    <name type="scientific">Coniochaeta hoffmannii</name>
    <dbReference type="NCBI Taxonomy" id="91930"/>
    <lineage>
        <taxon>Eukaryota</taxon>
        <taxon>Fungi</taxon>
        <taxon>Dikarya</taxon>
        <taxon>Ascomycota</taxon>
        <taxon>Pezizomycotina</taxon>
        <taxon>Sordariomycetes</taxon>
        <taxon>Sordariomycetidae</taxon>
        <taxon>Coniochaetales</taxon>
        <taxon>Coniochaetaceae</taxon>
        <taxon>Coniochaeta</taxon>
    </lineage>
</organism>
<gene>
    <name evidence="1" type="ORF">NKR19_g10265</name>
</gene>
<name>A0AA38RFR4_9PEZI</name>
<dbReference type="AlphaFoldDB" id="A0AA38RFR4"/>
<comment type="caution">
    <text evidence="1">The sequence shown here is derived from an EMBL/GenBank/DDBJ whole genome shotgun (WGS) entry which is preliminary data.</text>
</comment>
<proteinExistence type="predicted"/>
<dbReference type="EMBL" id="JANBVN010000317">
    <property type="protein sequence ID" value="KAJ9129644.1"/>
    <property type="molecule type" value="Genomic_DNA"/>
</dbReference>